<feature type="compositionally biased region" description="Basic and acidic residues" evidence="1">
    <location>
        <begin position="154"/>
        <end position="170"/>
    </location>
</feature>
<organism evidence="3 4">
    <name type="scientific">Bifidobacterium [indicum] DSM 20214 = LMG 11587</name>
    <dbReference type="NCBI Taxonomy" id="1341694"/>
    <lineage>
        <taxon>Bacteria</taxon>
        <taxon>Bacillati</taxon>
        <taxon>Actinomycetota</taxon>
        <taxon>Actinomycetes</taxon>
        <taxon>Bifidobacteriales</taxon>
        <taxon>Bifidobacteriaceae</taxon>
        <taxon>Bifidobacterium</taxon>
    </lineage>
</organism>
<name>A0A087VUQ9_9BIFI</name>
<gene>
    <name evidence="3" type="ORF">BINDI_0930</name>
</gene>
<feature type="compositionally biased region" description="Basic and acidic residues" evidence="1">
    <location>
        <begin position="176"/>
        <end position="196"/>
    </location>
</feature>
<reference evidence="3 4" key="1">
    <citation type="journal article" date="2014" name="Appl. Environ. Microbiol.">
        <title>Genomic encyclopedia of type strains of the genus Bifidobacterium.</title>
        <authorList>
            <person name="Milani C."/>
            <person name="Lugli G.A."/>
            <person name="Duranti S."/>
            <person name="Turroni F."/>
            <person name="Bottacini F."/>
            <person name="Mangifesta M."/>
            <person name="Sanchez B."/>
            <person name="Viappiani A."/>
            <person name="Mancabelli L."/>
            <person name="Taminiau B."/>
            <person name="Delcenserie V."/>
            <person name="Barrangou R."/>
            <person name="Margolles A."/>
            <person name="van Sinderen D."/>
            <person name="Ventura M."/>
        </authorList>
    </citation>
    <scope>NUCLEOTIDE SEQUENCE [LARGE SCALE GENOMIC DNA]</scope>
    <source>
        <strain evidence="3 4">LMG 11587</strain>
    </source>
</reference>
<dbReference type="KEGG" id="bii:BINDI_0930"/>
<dbReference type="EMBL" id="CP006018">
    <property type="protein sequence ID" value="AIC92195.1"/>
    <property type="molecule type" value="Genomic_DNA"/>
</dbReference>
<feature type="transmembrane region" description="Helical" evidence="2">
    <location>
        <begin position="214"/>
        <end position="231"/>
    </location>
</feature>
<accession>A0A087VUQ9</accession>
<keyword evidence="2" id="KW-0472">Membrane</keyword>
<feature type="region of interest" description="Disordered" evidence="1">
    <location>
        <begin position="335"/>
        <end position="358"/>
    </location>
</feature>
<dbReference type="Proteomes" id="UP000028569">
    <property type="component" value="Chromosome"/>
</dbReference>
<protein>
    <submittedName>
        <fullName evidence="3">Uncharacterized protein</fullName>
    </submittedName>
</protein>
<feature type="transmembrane region" description="Helical" evidence="2">
    <location>
        <begin position="277"/>
        <end position="299"/>
    </location>
</feature>
<keyword evidence="4" id="KW-1185">Reference proteome</keyword>
<feature type="compositionally biased region" description="Basic and acidic residues" evidence="1">
    <location>
        <begin position="11"/>
        <end position="36"/>
    </location>
</feature>
<evidence type="ECO:0000313" key="4">
    <source>
        <dbReference type="Proteomes" id="UP000028569"/>
    </source>
</evidence>
<feature type="compositionally biased region" description="Basic and acidic residues" evidence="1">
    <location>
        <begin position="63"/>
        <end position="92"/>
    </location>
</feature>
<feature type="region of interest" description="Disordered" evidence="1">
    <location>
        <begin position="1"/>
        <end position="206"/>
    </location>
</feature>
<feature type="compositionally biased region" description="Basic residues" evidence="1">
    <location>
        <begin position="1"/>
        <end position="10"/>
    </location>
</feature>
<keyword evidence="2" id="KW-0812">Transmembrane</keyword>
<evidence type="ECO:0000313" key="3">
    <source>
        <dbReference type="EMBL" id="AIC92195.1"/>
    </source>
</evidence>
<feature type="transmembrane region" description="Helical" evidence="2">
    <location>
        <begin position="237"/>
        <end position="256"/>
    </location>
</feature>
<feature type="transmembrane region" description="Helical" evidence="2">
    <location>
        <begin position="311"/>
        <end position="331"/>
    </location>
</feature>
<feature type="compositionally biased region" description="Basic and acidic residues" evidence="1">
    <location>
        <begin position="127"/>
        <end position="146"/>
    </location>
</feature>
<dbReference type="HOGENOM" id="CLU_773082_0_0_11"/>
<evidence type="ECO:0000256" key="2">
    <source>
        <dbReference type="SAM" id="Phobius"/>
    </source>
</evidence>
<proteinExistence type="predicted"/>
<dbReference type="AlphaFoldDB" id="A0A087VUQ9"/>
<evidence type="ECO:0000256" key="1">
    <source>
        <dbReference type="SAM" id="MobiDB-lite"/>
    </source>
</evidence>
<sequence length="358" mass="38687">MNSKQNRRNGRHQDRYRIHSDDTGQPRRPDADKMDEAPSTAPDEPLLPEPGVDQQQNPENAEEGSHASSRSDAHDAGREKTETTRTDEDHSFSGESGTASTDEPGATESAPDEDEQERTSAAETDSGEDKPDTEGPDRKPEAKDGADGEGPAVPDRERPKPDMSRADAAEVGKAGRVKDDSPRTSRPDDPHNDKKQAGTGTTGKRGRTKNLGSFYLGLAAAFLVAALGLSLSTLPIFFSIPLAAVLFGIGIWLLSYASLQSPDQAPEPGSGADRHTATVVITAVLLVLQTFIMDVFIFTRMGSVQKYQNPVIITWILATVVETIAAFALIYRHNPSSKAPKPQPKEDADQQEMLPPKQ</sequence>
<keyword evidence="2" id="KW-1133">Transmembrane helix</keyword>